<comment type="cofactor">
    <cofactor evidence="1">
        <name>a divalent metal cation</name>
        <dbReference type="ChEBI" id="CHEBI:60240"/>
    </cofactor>
</comment>
<name>A0AAD7YC20_MYTSE</name>
<dbReference type="Proteomes" id="UP001231518">
    <property type="component" value="Chromosome 22"/>
</dbReference>
<sequence length="149" mass="16896">MMTPILGAAPGSPEEHYTELHCKVRNTVERCIGVLKGRWRCLLAHRVLHYDPVTAAKIVNACVVLHNIAKSRNVPMPEPHSDDVDNDQQSQVFRELTTDFEAVYPKANHEFEEKFPIIKQKLLKLLAERAESNKAEQTTLDLLELAADQ</sequence>
<evidence type="ECO:0000259" key="3">
    <source>
        <dbReference type="Pfam" id="PF13359"/>
    </source>
</evidence>
<accession>A0AAD7YC20</accession>
<reference evidence="4" key="1">
    <citation type="submission" date="2023-03" db="EMBL/GenBank/DDBJ databases">
        <title>Chromosome-level genomes of two armyworms, Mythimna separata and Mythimna loreyi, provide insights into the biosynthesis and reception of sex pheromones.</title>
        <authorList>
            <person name="Zhao H."/>
        </authorList>
    </citation>
    <scope>NUCLEOTIDE SEQUENCE</scope>
    <source>
        <strain evidence="4">BeijingLab</strain>
        <tissue evidence="4">Pupa</tissue>
    </source>
</reference>
<gene>
    <name evidence="4" type="ORF">PYW07_009189</name>
</gene>
<evidence type="ECO:0000313" key="5">
    <source>
        <dbReference type="Proteomes" id="UP001231518"/>
    </source>
</evidence>
<feature type="domain" description="DDE Tnp4" evidence="3">
    <location>
        <begin position="12"/>
        <end position="67"/>
    </location>
</feature>
<evidence type="ECO:0000313" key="4">
    <source>
        <dbReference type="EMBL" id="KAJ8709363.1"/>
    </source>
</evidence>
<dbReference type="EMBL" id="JARGEI010000024">
    <property type="protein sequence ID" value="KAJ8709363.1"/>
    <property type="molecule type" value="Genomic_DNA"/>
</dbReference>
<dbReference type="Pfam" id="PF13359">
    <property type="entry name" value="DDE_Tnp_4"/>
    <property type="match status" value="1"/>
</dbReference>
<dbReference type="GO" id="GO:0046872">
    <property type="term" value="F:metal ion binding"/>
    <property type="evidence" value="ECO:0007669"/>
    <property type="project" value="UniProtKB-KW"/>
</dbReference>
<protein>
    <recommendedName>
        <fullName evidence="3">DDE Tnp4 domain-containing protein</fullName>
    </recommendedName>
</protein>
<proteinExistence type="predicted"/>
<organism evidence="4 5">
    <name type="scientific">Mythimna separata</name>
    <name type="common">Oriental armyworm</name>
    <name type="synonym">Pseudaletia separata</name>
    <dbReference type="NCBI Taxonomy" id="271217"/>
    <lineage>
        <taxon>Eukaryota</taxon>
        <taxon>Metazoa</taxon>
        <taxon>Ecdysozoa</taxon>
        <taxon>Arthropoda</taxon>
        <taxon>Hexapoda</taxon>
        <taxon>Insecta</taxon>
        <taxon>Pterygota</taxon>
        <taxon>Neoptera</taxon>
        <taxon>Endopterygota</taxon>
        <taxon>Lepidoptera</taxon>
        <taxon>Glossata</taxon>
        <taxon>Ditrysia</taxon>
        <taxon>Noctuoidea</taxon>
        <taxon>Noctuidae</taxon>
        <taxon>Noctuinae</taxon>
        <taxon>Hadenini</taxon>
        <taxon>Mythimna</taxon>
    </lineage>
</organism>
<keyword evidence="5" id="KW-1185">Reference proteome</keyword>
<comment type="caution">
    <text evidence="4">The sequence shown here is derived from an EMBL/GenBank/DDBJ whole genome shotgun (WGS) entry which is preliminary data.</text>
</comment>
<evidence type="ECO:0000256" key="2">
    <source>
        <dbReference type="ARBA" id="ARBA00022723"/>
    </source>
</evidence>
<evidence type="ECO:0000256" key="1">
    <source>
        <dbReference type="ARBA" id="ARBA00001968"/>
    </source>
</evidence>
<dbReference type="InterPro" id="IPR027806">
    <property type="entry name" value="HARBI1_dom"/>
</dbReference>
<dbReference type="AlphaFoldDB" id="A0AAD7YC20"/>
<keyword evidence="2" id="KW-0479">Metal-binding</keyword>